<comment type="similarity">
    <text evidence="2 5">Belongs to the NAD(P)-dependent epimerase/dehydratase family. GDP-mannose 4,6-dehydratase subfamily.</text>
</comment>
<keyword evidence="4 5" id="KW-0456">Lyase</keyword>
<protein>
    <recommendedName>
        <fullName evidence="3 5">GDP-mannose 4,6-dehydratase</fullName>
        <ecNumber evidence="3 5">4.2.1.47</ecNumber>
    </recommendedName>
    <alternativeName>
        <fullName evidence="5">GDP-D-mannose dehydratase</fullName>
    </alternativeName>
</protein>
<dbReference type="InterPro" id="IPR016040">
    <property type="entry name" value="NAD(P)-bd_dom"/>
</dbReference>
<dbReference type="SUPFAM" id="SSF51735">
    <property type="entry name" value="NAD(P)-binding Rossmann-fold domains"/>
    <property type="match status" value="1"/>
</dbReference>
<evidence type="ECO:0000313" key="7">
    <source>
        <dbReference type="EMBL" id="MFD1629030.1"/>
    </source>
</evidence>
<dbReference type="HAMAP" id="MF_00955">
    <property type="entry name" value="GDP_Man_dehydratase"/>
    <property type="match status" value="1"/>
</dbReference>
<evidence type="ECO:0000256" key="2">
    <source>
        <dbReference type="ARBA" id="ARBA00009263"/>
    </source>
</evidence>
<organism evidence="7 8">
    <name type="scientific">Pseudopedobacter beijingensis</name>
    <dbReference type="NCBI Taxonomy" id="1207056"/>
    <lineage>
        <taxon>Bacteria</taxon>
        <taxon>Pseudomonadati</taxon>
        <taxon>Bacteroidota</taxon>
        <taxon>Sphingobacteriia</taxon>
        <taxon>Sphingobacteriales</taxon>
        <taxon>Sphingobacteriaceae</taxon>
        <taxon>Pseudopedobacter</taxon>
    </lineage>
</organism>
<name>A0ABW4I9Y4_9SPHI</name>
<evidence type="ECO:0000256" key="5">
    <source>
        <dbReference type="HAMAP-Rule" id="MF_00955"/>
    </source>
</evidence>
<keyword evidence="5" id="KW-0521">NADP</keyword>
<evidence type="ECO:0000256" key="3">
    <source>
        <dbReference type="ARBA" id="ARBA00011989"/>
    </source>
</evidence>
<comment type="cofactor">
    <cofactor evidence="1 5">
        <name>NADP(+)</name>
        <dbReference type="ChEBI" id="CHEBI:58349"/>
    </cofactor>
</comment>
<feature type="domain" description="NAD(P)-binding" evidence="6">
    <location>
        <begin position="5"/>
        <end position="352"/>
    </location>
</feature>
<keyword evidence="8" id="KW-1185">Reference proteome</keyword>
<comment type="caution">
    <text evidence="7">The sequence shown here is derived from an EMBL/GenBank/DDBJ whole genome shotgun (WGS) entry which is preliminary data.</text>
</comment>
<dbReference type="NCBIfam" id="TIGR01472">
    <property type="entry name" value="gmd"/>
    <property type="match status" value="1"/>
</dbReference>
<comment type="function">
    <text evidence="5">Catalyzes the conversion of GDP-D-mannose to GDP-4-dehydro-6-deoxy-D-mannose.</text>
</comment>
<dbReference type="InterPro" id="IPR036291">
    <property type="entry name" value="NAD(P)-bd_dom_sf"/>
</dbReference>
<dbReference type="Proteomes" id="UP001597118">
    <property type="component" value="Unassembled WGS sequence"/>
</dbReference>
<accession>A0ABW4I9Y4</accession>
<reference evidence="8" key="1">
    <citation type="journal article" date="2019" name="Int. J. Syst. Evol. Microbiol.">
        <title>The Global Catalogue of Microorganisms (GCM) 10K type strain sequencing project: providing services to taxonomists for standard genome sequencing and annotation.</title>
        <authorList>
            <consortium name="The Broad Institute Genomics Platform"/>
            <consortium name="The Broad Institute Genome Sequencing Center for Infectious Disease"/>
            <person name="Wu L."/>
            <person name="Ma J."/>
        </authorList>
    </citation>
    <scope>NUCLEOTIDE SEQUENCE [LARGE SCALE GENOMIC DNA]</scope>
    <source>
        <strain evidence="8">CCUG 53762</strain>
    </source>
</reference>
<dbReference type="PANTHER" id="PTHR43715">
    <property type="entry name" value="GDP-MANNOSE 4,6-DEHYDRATASE"/>
    <property type="match status" value="1"/>
</dbReference>
<evidence type="ECO:0000313" key="8">
    <source>
        <dbReference type="Proteomes" id="UP001597118"/>
    </source>
</evidence>
<proteinExistence type="inferred from homology"/>
<dbReference type="CDD" id="cd05260">
    <property type="entry name" value="GDP_MD_SDR_e"/>
    <property type="match status" value="1"/>
</dbReference>
<evidence type="ECO:0000256" key="4">
    <source>
        <dbReference type="ARBA" id="ARBA00023239"/>
    </source>
</evidence>
<dbReference type="EMBL" id="JBHUDG010000003">
    <property type="protein sequence ID" value="MFD1629030.1"/>
    <property type="molecule type" value="Genomic_DNA"/>
</dbReference>
<dbReference type="PANTHER" id="PTHR43715:SF1">
    <property type="entry name" value="GDP-MANNOSE 4,6 DEHYDRATASE"/>
    <property type="match status" value="1"/>
</dbReference>
<dbReference type="GO" id="GO:0008446">
    <property type="term" value="F:GDP-mannose 4,6-dehydratase activity"/>
    <property type="evidence" value="ECO:0007669"/>
    <property type="project" value="UniProtKB-EC"/>
</dbReference>
<evidence type="ECO:0000256" key="1">
    <source>
        <dbReference type="ARBA" id="ARBA00001937"/>
    </source>
</evidence>
<comment type="caution">
    <text evidence="5">Lacks conserved residue(s) required for the propagation of feature annotation.</text>
</comment>
<dbReference type="RefSeq" id="WP_379661411.1">
    <property type="nucleotide sequence ID" value="NZ_JBHUDG010000003.1"/>
</dbReference>
<comment type="catalytic activity">
    <reaction evidence="5">
        <text>GDP-alpha-D-mannose = GDP-4-dehydro-alpha-D-rhamnose + H2O</text>
        <dbReference type="Rhea" id="RHEA:23820"/>
        <dbReference type="ChEBI" id="CHEBI:15377"/>
        <dbReference type="ChEBI" id="CHEBI:57527"/>
        <dbReference type="ChEBI" id="CHEBI:57964"/>
        <dbReference type="EC" id="4.2.1.47"/>
    </reaction>
</comment>
<dbReference type="Gene3D" id="3.40.50.720">
    <property type="entry name" value="NAD(P)-binding Rossmann-like Domain"/>
    <property type="match status" value="1"/>
</dbReference>
<dbReference type="Pfam" id="PF16363">
    <property type="entry name" value="GDP_Man_Dehyd"/>
    <property type="match status" value="1"/>
</dbReference>
<dbReference type="InterPro" id="IPR006368">
    <property type="entry name" value="GDP_Man_deHydtase"/>
</dbReference>
<evidence type="ECO:0000259" key="6">
    <source>
        <dbReference type="Pfam" id="PF16363"/>
    </source>
</evidence>
<sequence length="378" mass="42992">MKVALITGITGQDGAYLAEFLLKKGYEVHGLKRRSSLFNTDRIDHLYQDPHEQGVKLKLHFGDLTDSTNLIRLIQEIQPDEIYNLAAMSHVKVSFDTPEYTANADGIGTLRILEAVRLLGLTKKTRVYQASTSELYGLVQAVPQSETTPFYPRSPYAVAKMYAYWITVNYREAYDMYACNGILFNHESPIRGETFVTRKITRAAAKIALGLQNCLYLGNLSAQRDWGHAKDYVEAMWLILQQEKPEDFVIATGITTTVRDFVRMTFAELGIEIEFSGKDEHERGVIIDVDQSKVQELGLDEASLKIGQTVVKVDPKYFRPTEVELLLGDPTKAKQKLGWELKYDLPGLVKDMIHSDLHLMKKDQYLKQGGYQTMNYFE</sequence>
<dbReference type="EC" id="4.2.1.47" evidence="3 5"/>
<gene>
    <name evidence="5 7" type="primary">gmd</name>
    <name evidence="7" type="ORF">ACFSAH_04030</name>
</gene>
<dbReference type="Gene3D" id="3.90.25.10">
    <property type="entry name" value="UDP-galactose 4-epimerase, domain 1"/>
    <property type="match status" value="1"/>
</dbReference>